<evidence type="ECO:0000313" key="3">
    <source>
        <dbReference type="Proteomes" id="UP000305709"/>
    </source>
</evidence>
<comment type="caution">
    <text evidence="2">The sequence shown here is derived from an EMBL/GenBank/DDBJ whole genome shotgun (WGS) entry which is preliminary data.</text>
</comment>
<protein>
    <submittedName>
        <fullName evidence="2">Uncharacterized protein</fullName>
    </submittedName>
</protein>
<keyword evidence="1" id="KW-0812">Transmembrane</keyword>
<feature type="transmembrane region" description="Helical" evidence="1">
    <location>
        <begin position="46"/>
        <end position="65"/>
    </location>
</feature>
<dbReference type="EMBL" id="VDFV01000082">
    <property type="protein sequence ID" value="TNC60303.1"/>
    <property type="molecule type" value="Genomic_DNA"/>
</dbReference>
<evidence type="ECO:0000256" key="1">
    <source>
        <dbReference type="SAM" id="Phobius"/>
    </source>
</evidence>
<keyword evidence="1" id="KW-1133">Transmembrane helix</keyword>
<keyword evidence="3" id="KW-1185">Reference proteome</keyword>
<accession>A0A5C4N3H1</accession>
<organism evidence="2 3">
    <name type="scientific">Rubellimicrobium roseum</name>
    <dbReference type="NCBI Taxonomy" id="687525"/>
    <lineage>
        <taxon>Bacteria</taxon>
        <taxon>Pseudomonadati</taxon>
        <taxon>Pseudomonadota</taxon>
        <taxon>Alphaproteobacteria</taxon>
        <taxon>Rhodobacterales</taxon>
        <taxon>Roseobacteraceae</taxon>
        <taxon>Rubellimicrobium</taxon>
    </lineage>
</organism>
<reference evidence="2 3" key="1">
    <citation type="submission" date="2019-06" db="EMBL/GenBank/DDBJ databases">
        <authorList>
            <person name="Jiang L."/>
        </authorList>
    </citation>
    <scope>NUCLEOTIDE SEQUENCE [LARGE SCALE GENOMIC DNA]</scope>
    <source>
        <strain evidence="2 3">YIM 48858</strain>
    </source>
</reference>
<name>A0A5C4N3H1_9RHOB</name>
<dbReference type="RefSeq" id="WP_139083897.1">
    <property type="nucleotide sequence ID" value="NZ_VDFV01000082.1"/>
</dbReference>
<gene>
    <name evidence="2" type="ORF">FHG71_22165</name>
</gene>
<sequence>MDFLINAANVLFMLGYFTTNMLRLRLLSVVATACVLVYFYSQPEPMMTVVAWNLVFLVLNIAQLVQMLRSQWLRVGSGWRGTAMP</sequence>
<proteinExistence type="predicted"/>
<dbReference type="Proteomes" id="UP000305709">
    <property type="component" value="Unassembled WGS sequence"/>
</dbReference>
<dbReference type="OrthoDB" id="8099594at2"/>
<evidence type="ECO:0000313" key="2">
    <source>
        <dbReference type="EMBL" id="TNC60303.1"/>
    </source>
</evidence>
<keyword evidence="1" id="KW-0472">Membrane</keyword>
<dbReference type="AlphaFoldDB" id="A0A5C4N3H1"/>
<feature type="transmembrane region" description="Helical" evidence="1">
    <location>
        <begin position="22"/>
        <end position="40"/>
    </location>
</feature>